<dbReference type="Gene3D" id="1.10.3720.10">
    <property type="entry name" value="MetI-like"/>
    <property type="match status" value="1"/>
</dbReference>
<sequence length="316" mass="35931">MEPVSIVNENKKQQKKRKANKVIGLLSNKKKLSLNLFAWLFLSPYLLFYSWFMLYPIVKGFIISLYEWSIGNERTFVGFGNYKSIFQDSFFWEALSNTVYFVVISTPTLVITGILLALIVNAKLKGTGFLRSAFFLPHILSISVISSIWVFVLQPYTGLMNAVLKSIGITTEIFWLDSENLAWLSILLATIWWTVGFNMVLFLAGLQEIPDDYYEAARIDGANSWHCFRFITLPLLKGVILLVVVLQSIASFKLFGQSYLMTNGGPGTSTRTLVQYIYETGFRSNEMGVASAMSYVLFLVMILFAIVQFKFMSKKD</sequence>
<dbReference type="GO" id="GO:0005886">
    <property type="term" value="C:plasma membrane"/>
    <property type="evidence" value="ECO:0007669"/>
    <property type="project" value="UniProtKB-SubCell"/>
</dbReference>
<evidence type="ECO:0000313" key="9">
    <source>
        <dbReference type="EMBL" id="TCN21140.1"/>
    </source>
</evidence>
<dbReference type="Pfam" id="PF00528">
    <property type="entry name" value="BPD_transp_1"/>
    <property type="match status" value="1"/>
</dbReference>
<dbReference type="GO" id="GO:0055085">
    <property type="term" value="P:transmembrane transport"/>
    <property type="evidence" value="ECO:0007669"/>
    <property type="project" value="InterPro"/>
</dbReference>
<accession>A0A4V2RCI7</accession>
<evidence type="ECO:0000256" key="1">
    <source>
        <dbReference type="ARBA" id="ARBA00004651"/>
    </source>
</evidence>
<dbReference type="RefSeq" id="WP_241994013.1">
    <property type="nucleotide sequence ID" value="NZ_JABUHM010000010.1"/>
</dbReference>
<dbReference type="Proteomes" id="UP000295689">
    <property type="component" value="Unassembled WGS sequence"/>
</dbReference>
<evidence type="ECO:0000313" key="10">
    <source>
        <dbReference type="Proteomes" id="UP000295689"/>
    </source>
</evidence>
<reference evidence="9 10" key="1">
    <citation type="journal article" date="2015" name="Stand. Genomic Sci.">
        <title>Genomic Encyclopedia of Bacterial and Archaeal Type Strains, Phase III: the genomes of soil and plant-associated and newly described type strains.</title>
        <authorList>
            <person name="Whitman W.B."/>
            <person name="Woyke T."/>
            <person name="Klenk H.P."/>
            <person name="Zhou Y."/>
            <person name="Lilburn T.G."/>
            <person name="Beck B.J."/>
            <person name="De Vos P."/>
            <person name="Vandamme P."/>
            <person name="Eisen J.A."/>
            <person name="Garrity G."/>
            <person name="Hugenholtz P."/>
            <person name="Kyrpides N.C."/>
        </authorList>
    </citation>
    <scope>NUCLEOTIDE SEQUENCE [LARGE SCALE GENOMIC DNA]</scope>
    <source>
        <strain evidence="9 10">CV53</strain>
    </source>
</reference>
<feature type="transmembrane region" description="Helical" evidence="7">
    <location>
        <begin position="292"/>
        <end position="311"/>
    </location>
</feature>
<proteinExistence type="inferred from homology"/>
<organism evidence="9 10">
    <name type="scientific">Mesobacillus foraminis</name>
    <dbReference type="NCBI Taxonomy" id="279826"/>
    <lineage>
        <taxon>Bacteria</taxon>
        <taxon>Bacillati</taxon>
        <taxon>Bacillota</taxon>
        <taxon>Bacilli</taxon>
        <taxon>Bacillales</taxon>
        <taxon>Bacillaceae</taxon>
        <taxon>Mesobacillus</taxon>
    </lineage>
</organism>
<evidence type="ECO:0000256" key="4">
    <source>
        <dbReference type="ARBA" id="ARBA00022692"/>
    </source>
</evidence>
<dbReference type="PANTHER" id="PTHR30193:SF37">
    <property type="entry name" value="INNER MEMBRANE ABC TRANSPORTER PERMEASE PROTEIN YCJO"/>
    <property type="match status" value="1"/>
</dbReference>
<gene>
    <name evidence="9" type="ORF">EV146_11364</name>
</gene>
<dbReference type="AlphaFoldDB" id="A0A4V2RCI7"/>
<comment type="caution">
    <text evidence="9">The sequence shown here is derived from an EMBL/GenBank/DDBJ whole genome shotgun (WGS) entry which is preliminary data.</text>
</comment>
<dbReference type="InterPro" id="IPR051393">
    <property type="entry name" value="ABC_transporter_permease"/>
</dbReference>
<evidence type="ECO:0000256" key="3">
    <source>
        <dbReference type="ARBA" id="ARBA00022475"/>
    </source>
</evidence>
<evidence type="ECO:0000256" key="6">
    <source>
        <dbReference type="ARBA" id="ARBA00023136"/>
    </source>
</evidence>
<evidence type="ECO:0000259" key="8">
    <source>
        <dbReference type="PROSITE" id="PS50928"/>
    </source>
</evidence>
<keyword evidence="3" id="KW-1003">Cell membrane</keyword>
<protein>
    <submittedName>
        <fullName evidence="9">Multiple sugar transport system permease protein</fullName>
    </submittedName>
</protein>
<evidence type="ECO:0000256" key="7">
    <source>
        <dbReference type="RuleBase" id="RU363032"/>
    </source>
</evidence>
<dbReference type="EMBL" id="SLVV01000013">
    <property type="protein sequence ID" value="TCN21140.1"/>
    <property type="molecule type" value="Genomic_DNA"/>
</dbReference>
<dbReference type="PANTHER" id="PTHR30193">
    <property type="entry name" value="ABC TRANSPORTER PERMEASE PROTEIN"/>
    <property type="match status" value="1"/>
</dbReference>
<feature type="transmembrane region" description="Helical" evidence="7">
    <location>
        <begin position="99"/>
        <end position="120"/>
    </location>
</feature>
<keyword evidence="5 7" id="KW-1133">Transmembrane helix</keyword>
<dbReference type="InterPro" id="IPR035906">
    <property type="entry name" value="MetI-like_sf"/>
</dbReference>
<dbReference type="PROSITE" id="PS50928">
    <property type="entry name" value="ABC_TM1"/>
    <property type="match status" value="1"/>
</dbReference>
<keyword evidence="4 7" id="KW-0812">Transmembrane</keyword>
<comment type="similarity">
    <text evidence="7">Belongs to the binding-protein-dependent transport system permease family.</text>
</comment>
<feature type="transmembrane region" description="Helical" evidence="7">
    <location>
        <begin position="227"/>
        <end position="250"/>
    </location>
</feature>
<name>A0A4V2RCI7_9BACI</name>
<comment type="subcellular location">
    <subcellularLocation>
        <location evidence="1 7">Cell membrane</location>
        <topology evidence="1 7">Multi-pass membrane protein</topology>
    </subcellularLocation>
</comment>
<keyword evidence="2 7" id="KW-0813">Transport</keyword>
<keyword evidence="10" id="KW-1185">Reference proteome</keyword>
<dbReference type="SUPFAM" id="SSF161098">
    <property type="entry name" value="MetI-like"/>
    <property type="match status" value="1"/>
</dbReference>
<feature type="transmembrane region" description="Helical" evidence="7">
    <location>
        <begin position="36"/>
        <end position="58"/>
    </location>
</feature>
<evidence type="ECO:0000256" key="5">
    <source>
        <dbReference type="ARBA" id="ARBA00022989"/>
    </source>
</evidence>
<feature type="transmembrane region" description="Helical" evidence="7">
    <location>
        <begin position="181"/>
        <end position="206"/>
    </location>
</feature>
<feature type="domain" description="ABC transmembrane type-1" evidence="8">
    <location>
        <begin position="95"/>
        <end position="308"/>
    </location>
</feature>
<evidence type="ECO:0000256" key="2">
    <source>
        <dbReference type="ARBA" id="ARBA00022448"/>
    </source>
</evidence>
<keyword evidence="9" id="KW-0762">Sugar transport</keyword>
<dbReference type="CDD" id="cd06261">
    <property type="entry name" value="TM_PBP2"/>
    <property type="match status" value="1"/>
</dbReference>
<keyword evidence="6 7" id="KW-0472">Membrane</keyword>
<dbReference type="InterPro" id="IPR000515">
    <property type="entry name" value="MetI-like"/>
</dbReference>
<feature type="transmembrane region" description="Helical" evidence="7">
    <location>
        <begin position="132"/>
        <end position="152"/>
    </location>
</feature>